<evidence type="ECO:0000256" key="2">
    <source>
        <dbReference type="PROSITE-ProRule" id="PRU00703"/>
    </source>
</evidence>
<dbReference type="InterPro" id="IPR046342">
    <property type="entry name" value="CBS_dom_sf"/>
</dbReference>
<dbReference type="PANTHER" id="PTHR43080">
    <property type="entry name" value="CBS DOMAIN-CONTAINING PROTEIN CBSX3, MITOCHONDRIAL"/>
    <property type="match status" value="1"/>
</dbReference>
<organism evidence="4 5">
    <name type="scientific">Motilimonas pumila</name>
    <dbReference type="NCBI Taxonomy" id="2303987"/>
    <lineage>
        <taxon>Bacteria</taxon>
        <taxon>Pseudomonadati</taxon>
        <taxon>Pseudomonadota</taxon>
        <taxon>Gammaproteobacteria</taxon>
        <taxon>Alteromonadales</taxon>
        <taxon>Alteromonadales genera incertae sedis</taxon>
        <taxon>Motilimonas</taxon>
    </lineage>
</organism>
<dbReference type="OrthoDB" id="9808528at2"/>
<dbReference type="AlphaFoldDB" id="A0A418YHV5"/>
<evidence type="ECO:0000313" key="4">
    <source>
        <dbReference type="EMBL" id="RJG49925.1"/>
    </source>
</evidence>
<dbReference type="PROSITE" id="PS51371">
    <property type="entry name" value="CBS"/>
    <property type="match status" value="2"/>
</dbReference>
<feature type="domain" description="CBS" evidence="3">
    <location>
        <begin position="227"/>
        <end position="283"/>
    </location>
</feature>
<dbReference type="InterPro" id="IPR005105">
    <property type="entry name" value="GlnD_Uridyltrans_N"/>
</dbReference>
<evidence type="ECO:0000313" key="5">
    <source>
        <dbReference type="Proteomes" id="UP000283255"/>
    </source>
</evidence>
<reference evidence="4 5" key="1">
    <citation type="submission" date="2018-09" db="EMBL/GenBank/DDBJ databases">
        <authorList>
            <person name="Wang F."/>
        </authorList>
    </citation>
    <scope>NUCLEOTIDE SEQUENCE [LARGE SCALE GENOMIC DNA]</scope>
    <source>
        <strain evidence="4 5">PLHSC7-2</strain>
    </source>
</reference>
<dbReference type="Pfam" id="PF10335">
    <property type="entry name" value="DUF294_C"/>
    <property type="match status" value="1"/>
</dbReference>
<dbReference type="Pfam" id="PF00571">
    <property type="entry name" value="CBS"/>
    <property type="match status" value="2"/>
</dbReference>
<dbReference type="CDD" id="cd05401">
    <property type="entry name" value="NT_GlnE_GlnD_like"/>
    <property type="match status" value="1"/>
</dbReference>
<dbReference type="CDD" id="cd00038">
    <property type="entry name" value="CAP_ED"/>
    <property type="match status" value="1"/>
</dbReference>
<dbReference type="InterPro" id="IPR000644">
    <property type="entry name" value="CBS_dom"/>
</dbReference>
<feature type="domain" description="CBS" evidence="3">
    <location>
        <begin position="162"/>
        <end position="219"/>
    </location>
</feature>
<proteinExistence type="predicted"/>
<dbReference type="InterPro" id="IPR000595">
    <property type="entry name" value="cNMP-bd_dom"/>
</dbReference>
<comment type="caution">
    <text evidence="4">The sequence shown here is derived from an EMBL/GenBank/DDBJ whole genome shotgun (WGS) entry which is preliminary data.</text>
</comment>
<dbReference type="InterPro" id="IPR051257">
    <property type="entry name" value="Diverse_CBS-Domain"/>
</dbReference>
<reference evidence="4 5" key="2">
    <citation type="submission" date="2019-01" db="EMBL/GenBank/DDBJ databases">
        <title>Motilimonas pumilus sp. nov., isolated from the gut of sea cucumber (Apostichopus japonicus).</title>
        <authorList>
            <person name="Wang F.-Q."/>
            <person name="Ren L.-H."/>
            <person name="Lin Y.-W."/>
            <person name="Sun G.-H."/>
            <person name="Du Z.-J."/>
            <person name="Zhao J.-X."/>
            <person name="Liu X.-J."/>
            <person name="Liu L.-J."/>
        </authorList>
    </citation>
    <scope>NUCLEOTIDE SEQUENCE [LARGE SCALE GENOMIC DNA]</scope>
    <source>
        <strain evidence="4 5">PLHSC7-2</strain>
    </source>
</reference>
<dbReference type="Pfam" id="PF00027">
    <property type="entry name" value="cNMP_binding"/>
    <property type="match status" value="1"/>
</dbReference>
<dbReference type="PANTHER" id="PTHR43080:SF2">
    <property type="entry name" value="CBS DOMAIN-CONTAINING PROTEIN"/>
    <property type="match status" value="1"/>
</dbReference>
<dbReference type="Proteomes" id="UP000283255">
    <property type="component" value="Unassembled WGS sequence"/>
</dbReference>
<gene>
    <name evidence="4" type="ORF">D1Z90_04585</name>
</gene>
<dbReference type="RefSeq" id="WP_119909571.1">
    <property type="nucleotide sequence ID" value="NZ_QZCH01000003.1"/>
</dbReference>
<dbReference type="Gene3D" id="3.10.580.10">
    <property type="entry name" value="CBS-domain"/>
    <property type="match status" value="1"/>
</dbReference>
<accession>A0A418YHV5</accession>
<dbReference type="SUPFAM" id="SSF54631">
    <property type="entry name" value="CBS-domain pair"/>
    <property type="match status" value="1"/>
</dbReference>
<dbReference type="SMART" id="SM00116">
    <property type="entry name" value="CBS"/>
    <property type="match status" value="2"/>
</dbReference>
<name>A0A418YHV5_9GAMM</name>
<keyword evidence="1 2" id="KW-0129">CBS domain</keyword>
<dbReference type="GO" id="GO:0008773">
    <property type="term" value="F:[protein-PII] uridylyltransferase activity"/>
    <property type="evidence" value="ECO:0007669"/>
    <property type="project" value="InterPro"/>
</dbReference>
<dbReference type="Pfam" id="PF03445">
    <property type="entry name" value="DUF294"/>
    <property type="match status" value="1"/>
</dbReference>
<keyword evidence="5" id="KW-1185">Reference proteome</keyword>
<dbReference type="SMART" id="SM00100">
    <property type="entry name" value="cNMP"/>
    <property type="match status" value="1"/>
</dbReference>
<dbReference type="InterPro" id="IPR014710">
    <property type="entry name" value="RmlC-like_jellyroll"/>
</dbReference>
<dbReference type="EMBL" id="QZCH01000003">
    <property type="protein sequence ID" value="RJG49925.1"/>
    <property type="molecule type" value="Genomic_DNA"/>
</dbReference>
<dbReference type="SUPFAM" id="SSF51206">
    <property type="entry name" value="cAMP-binding domain-like"/>
    <property type="match status" value="1"/>
</dbReference>
<sequence>MPQTLIPNIHHFIGQVDPFDKLPDELQRQIACAIKITYLGKGEQVHFGGAVDARYLYVIRTGSMEQRNPDGGLRAKLGPEDIFGFTFLDPGKEDHQDYIATAIENTLLYLVPHEELQRLLEQYPKFSEHFAANAQVRLHSALDVQWSDGEKGVFVKKVAEVASKRVAVVDADTSIQQTADEMRRICRTSCAVIKQDGVIVGLVTDRDMTKRVVAQGIDIQLPISSIMTVEPLTIGPDDLVLQASVVMMQHNVRSLPVVEDNEVLGILTTTHLVKNNRMQAMFLIERIKYSETAQELAQLAPERQAIFEALVEGGVSAEVIGHVMTMIMDAYSRRLLQMAERKLGPAPCEFAWMVAGSHARNEVHLLSDQDCAIVLPDDASESDRQYFLHLAHWVCNGLAACGYPLCPGKFMAANPKWCQPKQVWLAYYSKWVASPEYDKLLNISVFLETRCIYGNEALVSVLHQHLLDEIAASSRFLPSLVRDSVTVNPPLGIFNYLVLEKGGAHSNTLNIKKYAITLLVDLARIYGLSAQCHQDGTEARFRFAHEQGLLSEEMLKNVLGAYGFISQVRFKHQLTALKAGKTADNHITPDQFGSFERKHLKDAFRIINDLQEVAKIRFTKD</sequence>
<dbReference type="InterPro" id="IPR018490">
    <property type="entry name" value="cNMP-bd_dom_sf"/>
</dbReference>
<evidence type="ECO:0000259" key="3">
    <source>
        <dbReference type="PROSITE" id="PS51371"/>
    </source>
</evidence>
<dbReference type="Gene3D" id="2.60.120.10">
    <property type="entry name" value="Jelly Rolls"/>
    <property type="match status" value="1"/>
</dbReference>
<evidence type="ECO:0000256" key="1">
    <source>
        <dbReference type="ARBA" id="ARBA00023122"/>
    </source>
</evidence>
<protein>
    <submittedName>
        <fullName evidence="4">CBS domain-containing protein</fullName>
    </submittedName>
</protein>
<dbReference type="InterPro" id="IPR018821">
    <property type="entry name" value="DUF294_put_nucleoTrafse_sb-bd"/>
</dbReference>